<dbReference type="Pfam" id="PF00691">
    <property type="entry name" value="OmpA"/>
    <property type="match status" value="1"/>
</dbReference>
<organism evidence="8 9">
    <name type="scientific">Leekyejoonella antrihumi</name>
    <dbReference type="NCBI Taxonomy" id="1660198"/>
    <lineage>
        <taxon>Bacteria</taxon>
        <taxon>Bacillati</taxon>
        <taxon>Actinomycetota</taxon>
        <taxon>Actinomycetes</taxon>
        <taxon>Micrococcales</taxon>
        <taxon>Dermacoccaceae</taxon>
        <taxon>Leekyejoonella</taxon>
    </lineage>
</organism>
<evidence type="ECO:0000256" key="1">
    <source>
        <dbReference type="ARBA" id="ARBA00004442"/>
    </source>
</evidence>
<evidence type="ECO:0000259" key="7">
    <source>
        <dbReference type="PROSITE" id="PS51123"/>
    </source>
</evidence>
<dbReference type="Gene3D" id="3.30.1330.60">
    <property type="entry name" value="OmpA-like domain"/>
    <property type="match status" value="1"/>
</dbReference>
<name>A0A563E0P1_9MICO</name>
<keyword evidence="2 4" id="KW-0472">Membrane</keyword>
<dbReference type="OrthoDB" id="3820813at2"/>
<feature type="region of interest" description="Disordered" evidence="5">
    <location>
        <begin position="326"/>
        <end position="345"/>
    </location>
</feature>
<keyword evidence="6" id="KW-0732">Signal</keyword>
<dbReference type="EMBL" id="VCQV01000015">
    <property type="protein sequence ID" value="TWP35955.1"/>
    <property type="molecule type" value="Genomic_DNA"/>
</dbReference>
<gene>
    <name evidence="8" type="ORF">FGL98_12035</name>
</gene>
<dbReference type="SUPFAM" id="SSF103088">
    <property type="entry name" value="OmpA-like"/>
    <property type="match status" value="1"/>
</dbReference>
<evidence type="ECO:0000256" key="2">
    <source>
        <dbReference type="ARBA" id="ARBA00023136"/>
    </source>
</evidence>
<evidence type="ECO:0000256" key="4">
    <source>
        <dbReference type="PROSITE-ProRule" id="PRU00473"/>
    </source>
</evidence>
<dbReference type="InterPro" id="IPR036737">
    <property type="entry name" value="OmpA-like_sf"/>
</dbReference>
<proteinExistence type="predicted"/>
<evidence type="ECO:0000313" key="9">
    <source>
        <dbReference type="Proteomes" id="UP000320244"/>
    </source>
</evidence>
<comment type="caution">
    <text evidence="8">The sequence shown here is derived from an EMBL/GenBank/DDBJ whole genome shotgun (WGS) entry which is preliminary data.</text>
</comment>
<reference evidence="8 9" key="1">
    <citation type="submission" date="2019-05" db="EMBL/GenBank/DDBJ databases">
        <authorList>
            <person name="Lee S.D."/>
        </authorList>
    </citation>
    <scope>NUCLEOTIDE SEQUENCE [LARGE SCALE GENOMIC DNA]</scope>
    <source>
        <strain evidence="8 9">C5-26</strain>
    </source>
</reference>
<accession>A0A563E0P1</accession>
<evidence type="ECO:0000256" key="5">
    <source>
        <dbReference type="SAM" id="MobiDB-lite"/>
    </source>
</evidence>
<feature type="signal peptide" evidence="6">
    <location>
        <begin position="1"/>
        <end position="47"/>
    </location>
</feature>
<sequence>MDNLWETSERTWPTKGSNVANPWRRRVAACGVAISLVAAVGAIPASAANETIPIAGTFVYSGYQTPTSGQIHGAIHAVVRIPGGTAVFYSVGGPGDSPGGVMPTVGLSTPFRVGSAWAVGIVDQQGLKFYQPMVDSSGNCMCSTVSDISASPTSLNVGWAVLPPLPPRLTKVTVDFGFGNQVDVPVTNQLPQPTVNSSTVTLGNGWPKLPSRQTISSAKTATFIRSLVSNSGNTDATTHRSANHEAIALNTDVLFAIDKAALTPRAHAALKQAAAQISAKGQGVVSIVGYTDSVGTSEHNQTLSEERAQSVLAALKRLVTKPGITFTASGKGEQDPVGDNTTTQGRQLNRRVTVSFGTGEK</sequence>
<dbReference type="PRINTS" id="PR01021">
    <property type="entry name" value="OMPADOMAIN"/>
</dbReference>
<dbReference type="Proteomes" id="UP000320244">
    <property type="component" value="Unassembled WGS sequence"/>
</dbReference>
<dbReference type="CDD" id="cd07185">
    <property type="entry name" value="OmpA_C-like"/>
    <property type="match status" value="1"/>
</dbReference>
<dbReference type="InterPro" id="IPR006664">
    <property type="entry name" value="OMP_bac"/>
</dbReference>
<keyword evidence="9" id="KW-1185">Reference proteome</keyword>
<evidence type="ECO:0000256" key="3">
    <source>
        <dbReference type="ARBA" id="ARBA00023237"/>
    </source>
</evidence>
<dbReference type="GO" id="GO:0009279">
    <property type="term" value="C:cell outer membrane"/>
    <property type="evidence" value="ECO:0007669"/>
    <property type="project" value="UniProtKB-SubCell"/>
</dbReference>
<feature type="domain" description="OmpA-like" evidence="7">
    <location>
        <begin position="242"/>
        <end position="360"/>
    </location>
</feature>
<dbReference type="PROSITE" id="PS51123">
    <property type="entry name" value="OMPA_2"/>
    <property type="match status" value="1"/>
</dbReference>
<evidence type="ECO:0000256" key="6">
    <source>
        <dbReference type="SAM" id="SignalP"/>
    </source>
</evidence>
<evidence type="ECO:0000313" key="8">
    <source>
        <dbReference type="EMBL" id="TWP35955.1"/>
    </source>
</evidence>
<protein>
    <submittedName>
        <fullName evidence="8">OmpA family protein</fullName>
    </submittedName>
</protein>
<keyword evidence="3" id="KW-0998">Cell outer membrane</keyword>
<dbReference type="PANTHER" id="PTHR30329">
    <property type="entry name" value="STATOR ELEMENT OF FLAGELLAR MOTOR COMPLEX"/>
    <property type="match status" value="1"/>
</dbReference>
<dbReference type="PANTHER" id="PTHR30329:SF21">
    <property type="entry name" value="LIPOPROTEIN YIAD-RELATED"/>
    <property type="match status" value="1"/>
</dbReference>
<dbReference type="InterPro" id="IPR006665">
    <property type="entry name" value="OmpA-like"/>
</dbReference>
<dbReference type="AlphaFoldDB" id="A0A563E0P1"/>
<comment type="subcellular location">
    <subcellularLocation>
        <location evidence="1">Cell outer membrane</location>
    </subcellularLocation>
</comment>
<reference evidence="8 9" key="2">
    <citation type="submission" date="2019-08" db="EMBL/GenBank/DDBJ databases">
        <title>Jejuicoccus antrihumi gen. nov., sp. nov., a new member of the family Dermacoccaceae isolated from a cave.</title>
        <authorList>
            <person name="Schumann P."/>
            <person name="Kim I.S."/>
        </authorList>
    </citation>
    <scope>NUCLEOTIDE SEQUENCE [LARGE SCALE GENOMIC DNA]</scope>
    <source>
        <strain evidence="8 9">C5-26</strain>
    </source>
</reference>
<feature type="chain" id="PRO_5021813237" evidence="6">
    <location>
        <begin position="48"/>
        <end position="361"/>
    </location>
</feature>
<dbReference type="InterPro" id="IPR050330">
    <property type="entry name" value="Bact_OuterMem_StrucFunc"/>
</dbReference>